<evidence type="ECO:0000313" key="2">
    <source>
        <dbReference type="EMBL" id="KDS55138.1"/>
    </source>
</evidence>
<keyword evidence="1" id="KW-0472">Membrane</keyword>
<keyword evidence="1" id="KW-0812">Transmembrane</keyword>
<name>A0A069SKN1_PHOVU</name>
<protein>
    <submittedName>
        <fullName evidence="2">Putative membrane protein</fullName>
    </submittedName>
</protein>
<dbReference type="EMBL" id="JNHM01000014">
    <property type="protein sequence ID" value="KDS55138.1"/>
    <property type="molecule type" value="Genomic_DNA"/>
</dbReference>
<organism evidence="2 3">
    <name type="scientific">Phocaeicola vulgatus str. 3975 RP4</name>
    <dbReference type="NCBI Taxonomy" id="1339352"/>
    <lineage>
        <taxon>Bacteria</taxon>
        <taxon>Pseudomonadati</taxon>
        <taxon>Bacteroidota</taxon>
        <taxon>Bacteroidia</taxon>
        <taxon>Bacteroidales</taxon>
        <taxon>Bacteroidaceae</taxon>
        <taxon>Phocaeicola</taxon>
    </lineage>
</organism>
<accession>A0A069SKN1</accession>
<comment type="caution">
    <text evidence="2">The sequence shown here is derived from an EMBL/GenBank/DDBJ whole genome shotgun (WGS) entry which is preliminary data.</text>
</comment>
<dbReference type="Proteomes" id="UP000027661">
    <property type="component" value="Unassembled WGS sequence"/>
</dbReference>
<proteinExistence type="predicted"/>
<evidence type="ECO:0000256" key="1">
    <source>
        <dbReference type="SAM" id="Phobius"/>
    </source>
</evidence>
<evidence type="ECO:0000313" key="3">
    <source>
        <dbReference type="Proteomes" id="UP000027661"/>
    </source>
</evidence>
<feature type="transmembrane region" description="Helical" evidence="1">
    <location>
        <begin position="12"/>
        <end position="36"/>
    </location>
</feature>
<reference evidence="2 3" key="1">
    <citation type="submission" date="2014-04" db="EMBL/GenBank/DDBJ databases">
        <authorList>
            <person name="Sears C."/>
            <person name="Carroll K."/>
            <person name="Sack B.R."/>
            <person name="Qadri F."/>
            <person name="Myers L.L."/>
            <person name="Chung G.-T."/>
            <person name="Escheverria P."/>
            <person name="Fraser C.M."/>
            <person name="Sadzewicz L."/>
            <person name="Shefchek K.A."/>
            <person name="Tallon L."/>
            <person name="Das S.P."/>
            <person name="Daugherty S."/>
            <person name="Mongodin E.F."/>
        </authorList>
    </citation>
    <scope>NUCLEOTIDE SEQUENCE [LARGE SCALE GENOMIC DNA]</scope>
    <source>
        <strain evidence="2 3">3975 RP4</strain>
    </source>
</reference>
<sequence>MVEMYFSIPLFFYFRAIYIKIYTSLFIFCCNFAFCFK</sequence>
<keyword evidence="1" id="KW-1133">Transmembrane helix</keyword>
<dbReference type="AlphaFoldDB" id="A0A069SKN1"/>
<dbReference type="PATRIC" id="fig|1339352.3.peg.1300"/>
<gene>
    <name evidence="2" type="ORF">M099_1341</name>
</gene>